<dbReference type="CDD" id="cd00560">
    <property type="entry name" value="PanC"/>
    <property type="match status" value="1"/>
</dbReference>
<dbReference type="Gene3D" id="3.30.1300.10">
    <property type="entry name" value="Pantoate-beta-alanine ligase, C-terminal domain"/>
    <property type="match status" value="1"/>
</dbReference>
<evidence type="ECO:0000256" key="8">
    <source>
        <dbReference type="ARBA" id="ARBA00032806"/>
    </source>
</evidence>
<keyword evidence="7" id="KW-0067">ATP-binding</keyword>
<dbReference type="NCBIfam" id="TIGR00018">
    <property type="entry name" value="panC"/>
    <property type="match status" value="1"/>
</dbReference>
<dbReference type="GO" id="GO:0004592">
    <property type="term" value="F:pantoate-beta-alanine ligase activity"/>
    <property type="evidence" value="ECO:0007669"/>
    <property type="project" value="UniProtKB-EC"/>
</dbReference>
<evidence type="ECO:0000256" key="2">
    <source>
        <dbReference type="ARBA" id="ARBA00009256"/>
    </source>
</evidence>
<dbReference type="SUPFAM" id="SSF52374">
    <property type="entry name" value="Nucleotidylyl transferase"/>
    <property type="match status" value="1"/>
</dbReference>
<comment type="catalytic activity">
    <reaction evidence="9">
        <text>(R)-pantoate + beta-alanine + ATP = (R)-pantothenate + AMP + diphosphate + H(+)</text>
        <dbReference type="Rhea" id="RHEA:10912"/>
        <dbReference type="ChEBI" id="CHEBI:15378"/>
        <dbReference type="ChEBI" id="CHEBI:15980"/>
        <dbReference type="ChEBI" id="CHEBI:29032"/>
        <dbReference type="ChEBI" id="CHEBI:30616"/>
        <dbReference type="ChEBI" id="CHEBI:33019"/>
        <dbReference type="ChEBI" id="CHEBI:57966"/>
        <dbReference type="ChEBI" id="CHEBI:456215"/>
        <dbReference type="EC" id="6.3.2.1"/>
    </reaction>
</comment>
<evidence type="ECO:0000256" key="6">
    <source>
        <dbReference type="ARBA" id="ARBA00022741"/>
    </source>
</evidence>
<dbReference type="HAMAP" id="MF_00158">
    <property type="entry name" value="PanC"/>
    <property type="match status" value="1"/>
</dbReference>
<dbReference type="GO" id="GO:0005524">
    <property type="term" value="F:ATP binding"/>
    <property type="evidence" value="ECO:0007669"/>
    <property type="project" value="UniProtKB-KW"/>
</dbReference>
<dbReference type="NCBIfam" id="TIGR00125">
    <property type="entry name" value="cyt_tran_rel"/>
    <property type="match status" value="1"/>
</dbReference>
<comment type="caution">
    <text evidence="10">The sequence shown here is derived from an EMBL/GenBank/DDBJ whole genome shotgun (WGS) entry which is preliminary data.</text>
</comment>
<dbReference type="InterPro" id="IPR014729">
    <property type="entry name" value="Rossmann-like_a/b/a_fold"/>
</dbReference>
<dbReference type="InterPro" id="IPR042176">
    <property type="entry name" value="Pantoate_ligase_C"/>
</dbReference>
<comment type="similarity">
    <text evidence="2">Belongs to the pantothenate synthetase family.</text>
</comment>
<evidence type="ECO:0000256" key="4">
    <source>
        <dbReference type="ARBA" id="ARBA00022598"/>
    </source>
</evidence>
<dbReference type="FunFam" id="3.40.50.620:FF:000013">
    <property type="entry name" value="Pantothenate synthetase"/>
    <property type="match status" value="1"/>
</dbReference>
<evidence type="ECO:0000256" key="9">
    <source>
        <dbReference type="ARBA" id="ARBA00048258"/>
    </source>
</evidence>
<dbReference type="GO" id="GO:0015940">
    <property type="term" value="P:pantothenate biosynthetic process"/>
    <property type="evidence" value="ECO:0007669"/>
    <property type="project" value="UniProtKB-UniPathway"/>
</dbReference>
<dbReference type="PANTHER" id="PTHR21299:SF1">
    <property type="entry name" value="PANTOATE--BETA-ALANINE LIGASE"/>
    <property type="match status" value="1"/>
</dbReference>
<protein>
    <recommendedName>
        <fullName evidence="3">pantoate--beta-alanine ligase (AMP-forming)</fullName>
        <ecNumber evidence="3">6.3.2.1</ecNumber>
    </recommendedName>
    <alternativeName>
        <fullName evidence="8">Pantoate-activating enzyme</fullName>
    </alternativeName>
</protein>
<dbReference type="GO" id="GO:0005829">
    <property type="term" value="C:cytosol"/>
    <property type="evidence" value="ECO:0007669"/>
    <property type="project" value="TreeGrafter"/>
</dbReference>
<dbReference type="InterPro" id="IPR004821">
    <property type="entry name" value="Cyt_trans-like"/>
</dbReference>
<organism evidence="10">
    <name type="scientific">bioreactor metagenome</name>
    <dbReference type="NCBI Taxonomy" id="1076179"/>
    <lineage>
        <taxon>unclassified sequences</taxon>
        <taxon>metagenomes</taxon>
        <taxon>ecological metagenomes</taxon>
    </lineage>
</organism>
<keyword evidence="4 10" id="KW-0436">Ligase</keyword>
<gene>
    <name evidence="10" type="primary">panC_14</name>
    <name evidence="10" type="ORF">SDC9_56761</name>
</gene>
<name>A0A644X2Y0_9ZZZZ</name>
<proteinExistence type="inferred from homology"/>
<keyword evidence="5" id="KW-0566">Pantothenate biosynthesis</keyword>
<evidence type="ECO:0000256" key="7">
    <source>
        <dbReference type="ARBA" id="ARBA00022840"/>
    </source>
</evidence>
<dbReference type="UniPathway" id="UPA00028">
    <property type="reaction ID" value="UER00005"/>
</dbReference>
<sequence>MSLIKTTAELEQWFAETGRKNKTLGFVPTMGYLHAGHLSLIKKAKEENNLVTVSIFVNPTQFAPGEDFESYPRDIERDYKLAAGAGADVVFHPSVSEIYAPGASTAVEVTGDIPKKLCGASRPAHFKGVTTVVNILLNIMGPDRAYFGQKDAQQAIIIKKMVRDLHMPVNVVVCPIVREADGLAMSSRNVYLNPRERSEATVLNRALGEAENFLKLWTEGCNYVENLHSLITQKIKTSPIADIDYVEILDAETLEPIEFILPGKPALAAVAVRFGKTRLIDNRVLTV</sequence>
<dbReference type="PANTHER" id="PTHR21299">
    <property type="entry name" value="CYTIDYLATE KINASE/PANTOATE-BETA-ALANINE LIGASE"/>
    <property type="match status" value="1"/>
</dbReference>
<dbReference type="InterPro" id="IPR003721">
    <property type="entry name" value="Pantoate_ligase"/>
</dbReference>
<keyword evidence="6" id="KW-0547">Nucleotide-binding</keyword>
<comment type="pathway">
    <text evidence="1">Cofactor biosynthesis; (R)-pantothenate biosynthesis; (R)-pantothenate from (R)-pantoate and beta-alanine: step 1/1.</text>
</comment>
<dbReference type="EC" id="6.3.2.1" evidence="3"/>
<evidence type="ECO:0000256" key="5">
    <source>
        <dbReference type="ARBA" id="ARBA00022655"/>
    </source>
</evidence>
<dbReference type="AlphaFoldDB" id="A0A644X2Y0"/>
<evidence type="ECO:0000313" key="10">
    <source>
        <dbReference type="EMBL" id="MPM10429.1"/>
    </source>
</evidence>
<evidence type="ECO:0000256" key="3">
    <source>
        <dbReference type="ARBA" id="ARBA00012219"/>
    </source>
</evidence>
<dbReference type="Pfam" id="PF02569">
    <property type="entry name" value="Pantoate_ligase"/>
    <property type="match status" value="1"/>
</dbReference>
<dbReference type="Gene3D" id="3.40.50.620">
    <property type="entry name" value="HUPs"/>
    <property type="match status" value="1"/>
</dbReference>
<reference evidence="10" key="1">
    <citation type="submission" date="2019-08" db="EMBL/GenBank/DDBJ databases">
        <authorList>
            <person name="Kucharzyk K."/>
            <person name="Murdoch R.W."/>
            <person name="Higgins S."/>
            <person name="Loffler F."/>
        </authorList>
    </citation>
    <scope>NUCLEOTIDE SEQUENCE</scope>
</reference>
<accession>A0A644X2Y0</accession>
<evidence type="ECO:0000256" key="1">
    <source>
        <dbReference type="ARBA" id="ARBA00004990"/>
    </source>
</evidence>
<dbReference type="EMBL" id="VSSQ01001691">
    <property type="protein sequence ID" value="MPM10429.1"/>
    <property type="molecule type" value="Genomic_DNA"/>
</dbReference>